<dbReference type="OrthoDB" id="9790747at2"/>
<dbReference type="Proteomes" id="UP000000642">
    <property type="component" value="Chromosome"/>
</dbReference>
<gene>
    <name evidence="1" type="ordered locus">YE1802</name>
</gene>
<dbReference type="EMBL" id="AM286415">
    <property type="protein sequence ID" value="CAL11872.1"/>
    <property type="molecule type" value="Genomic_DNA"/>
</dbReference>
<dbReference type="RefSeq" id="WP_011816179.1">
    <property type="nucleotide sequence ID" value="NC_008800.1"/>
</dbReference>
<dbReference type="AlphaFoldDB" id="A1JLR1"/>
<dbReference type="HOGENOM" id="CLU_146686_0_0_6"/>
<reference evidence="1 2" key="1">
    <citation type="journal article" date="2006" name="PLoS Genet.">
        <title>The complete genome sequence and comparative genome analysis of the high pathogenicity Yersinia enterocolitica strain 8081.</title>
        <authorList>
            <person name="Thomson N.R."/>
            <person name="Howard S."/>
            <person name="Wren B.W."/>
            <person name="Holden M.T.G."/>
            <person name="Crossman L."/>
            <person name="Challis G.L."/>
            <person name="Churcher C."/>
            <person name="Mungall K."/>
            <person name="Brooks K."/>
            <person name="Chillingworth T."/>
            <person name="Feltwell T."/>
            <person name="Abdellah Z."/>
            <person name="Hauser H."/>
            <person name="Jagels K."/>
            <person name="Maddison M."/>
            <person name="Moule S."/>
            <person name="Sanders M."/>
            <person name="Whitehead S."/>
            <person name="Quail M.A."/>
            <person name="Dougan G."/>
            <person name="Parkhill J."/>
            <person name="Prentice M.B."/>
        </authorList>
    </citation>
    <scope>NUCLEOTIDE SEQUENCE [LARGE SCALE GENOMIC DNA]</scope>
    <source>
        <strain evidence="2">NCTC 13174 / 8081</strain>
    </source>
</reference>
<name>A1JLR1_YERE8</name>
<accession>A1JLR1</accession>
<organism evidence="1 2">
    <name type="scientific">Yersinia enterocolitica serotype O:8 / biotype 1B (strain NCTC 13174 / 8081)</name>
    <dbReference type="NCBI Taxonomy" id="393305"/>
    <lineage>
        <taxon>Bacteria</taxon>
        <taxon>Pseudomonadati</taxon>
        <taxon>Pseudomonadota</taxon>
        <taxon>Gammaproteobacteria</taxon>
        <taxon>Enterobacterales</taxon>
        <taxon>Yersiniaceae</taxon>
        <taxon>Yersinia</taxon>
    </lineage>
</organism>
<evidence type="ECO:0000313" key="2">
    <source>
        <dbReference type="Proteomes" id="UP000000642"/>
    </source>
</evidence>
<sequence>MSLEQIIQYLNRPGDRQVKRCLKNAARSRYHYTKEEALKAFIYRKQYQLERIRLTSETVSLCLKGISEAGFVETSKDGEFNHFSNILSVPDKEFRASEEAGSIASTYSWGEY</sequence>
<evidence type="ECO:0000313" key="1">
    <source>
        <dbReference type="EMBL" id="CAL11872.1"/>
    </source>
</evidence>
<dbReference type="KEGG" id="yen:YE1802"/>
<proteinExistence type="predicted"/>
<dbReference type="PATRIC" id="fig|393305.7.peg.1953"/>
<protein>
    <submittedName>
        <fullName evidence="1">Hypothetical phage protein</fullName>
    </submittedName>
</protein>